<keyword evidence="2" id="KW-1133">Transmembrane helix</keyword>
<evidence type="ECO:0000256" key="2">
    <source>
        <dbReference type="SAM" id="Phobius"/>
    </source>
</evidence>
<feature type="region of interest" description="Disordered" evidence="1">
    <location>
        <begin position="59"/>
        <end position="86"/>
    </location>
</feature>
<name>A0AAN7WK70_9SACH</name>
<dbReference type="EMBL" id="JAWIZZ010000064">
    <property type="protein sequence ID" value="KAK5773778.1"/>
    <property type="molecule type" value="Genomic_DNA"/>
</dbReference>
<feature type="transmembrane region" description="Helical" evidence="2">
    <location>
        <begin position="89"/>
        <end position="107"/>
    </location>
</feature>
<reference evidence="4" key="1">
    <citation type="submission" date="2023-07" db="EMBL/GenBank/DDBJ databases">
        <title>A draft genome of Kazachstania heterogenica Y-27499.</title>
        <authorList>
            <person name="Donic C."/>
            <person name="Kralova J.S."/>
            <person name="Fidel L."/>
            <person name="Ben-Dor S."/>
            <person name="Jung S."/>
        </authorList>
    </citation>
    <scope>NUCLEOTIDE SEQUENCE [LARGE SCALE GENOMIC DNA]</scope>
    <source>
        <strain evidence="4">Y27499</strain>
    </source>
</reference>
<evidence type="ECO:0000313" key="3">
    <source>
        <dbReference type="EMBL" id="KAK5773778.1"/>
    </source>
</evidence>
<keyword evidence="4" id="KW-1185">Reference proteome</keyword>
<dbReference type="InterPro" id="IPR057781">
    <property type="entry name" value="YKL023C-A-like"/>
</dbReference>
<feature type="compositionally biased region" description="Basic and acidic residues" evidence="1">
    <location>
        <begin position="69"/>
        <end position="80"/>
    </location>
</feature>
<dbReference type="Proteomes" id="UP001306508">
    <property type="component" value="Unassembled WGS sequence"/>
</dbReference>
<accession>A0AAN7WK70</accession>
<protein>
    <submittedName>
        <fullName evidence="3">Uncharacterized protein</fullName>
    </submittedName>
</protein>
<comment type="caution">
    <text evidence="3">The sequence shown here is derived from an EMBL/GenBank/DDBJ whole genome shotgun (WGS) entry which is preliminary data.</text>
</comment>
<proteinExistence type="predicted"/>
<evidence type="ECO:0000313" key="4">
    <source>
        <dbReference type="Proteomes" id="UP001306508"/>
    </source>
</evidence>
<dbReference type="AlphaFoldDB" id="A0AAN7WK70"/>
<sequence length="119" mass="13670">MSTATVRYILFVQTASRPLLLQDIIPSLHGFYNCVILNSKTVNSRLWPISKYSSTAGKNLKTFHSSNKKSNDKNSDENNKPRKRNKYRTLSIITGLTLVTSVVSVFYERKDIKPREFLE</sequence>
<keyword evidence="2" id="KW-0472">Membrane</keyword>
<keyword evidence="2" id="KW-0812">Transmembrane</keyword>
<dbReference type="Pfam" id="PF23521">
    <property type="entry name" value="YKL023C-A"/>
    <property type="match status" value="1"/>
</dbReference>
<evidence type="ECO:0000256" key="1">
    <source>
        <dbReference type="SAM" id="MobiDB-lite"/>
    </source>
</evidence>
<gene>
    <name evidence="3" type="ORF">RI543_004832</name>
</gene>
<organism evidence="3 4">
    <name type="scientific">Arxiozyma heterogenica</name>
    <dbReference type="NCBI Taxonomy" id="278026"/>
    <lineage>
        <taxon>Eukaryota</taxon>
        <taxon>Fungi</taxon>
        <taxon>Dikarya</taxon>
        <taxon>Ascomycota</taxon>
        <taxon>Saccharomycotina</taxon>
        <taxon>Saccharomycetes</taxon>
        <taxon>Saccharomycetales</taxon>
        <taxon>Saccharomycetaceae</taxon>
        <taxon>Arxiozyma</taxon>
    </lineage>
</organism>